<dbReference type="InterPro" id="IPR056002">
    <property type="entry name" value="DUF7580"/>
</dbReference>
<accession>A0ABR4BUX2</accession>
<proteinExistence type="predicted"/>
<comment type="caution">
    <text evidence="3">The sequence shown here is derived from an EMBL/GenBank/DDBJ whole genome shotgun (WGS) entry which is preliminary data.</text>
</comment>
<reference evidence="3 4" key="1">
    <citation type="journal article" date="2024" name="Commun. Biol.">
        <title>Comparative genomic analysis of thermophilic fungi reveals convergent evolutionary adaptations and gene losses.</title>
        <authorList>
            <person name="Steindorff A.S."/>
            <person name="Aguilar-Pontes M.V."/>
            <person name="Robinson A.J."/>
            <person name="Andreopoulos B."/>
            <person name="LaButti K."/>
            <person name="Kuo A."/>
            <person name="Mondo S."/>
            <person name="Riley R."/>
            <person name="Otillar R."/>
            <person name="Haridas S."/>
            <person name="Lipzen A."/>
            <person name="Grimwood J."/>
            <person name="Schmutz J."/>
            <person name="Clum A."/>
            <person name="Reid I.D."/>
            <person name="Moisan M.C."/>
            <person name="Butler G."/>
            <person name="Nguyen T.T.M."/>
            <person name="Dewar K."/>
            <person name="Conant G."/>
            <person name="Drula E."/>
            <person name="Henrissat B."/>
            <person name="Hansel C."/>
            <person name="Singer S."/>
            <person name="Hutchinson M.I."/>
            <person name="de Vries R.P."/>
            <person name="Natvig D.O."/>
            <person name="Powell A.J."/>
            <person name="Tsang A."/>
            <person name="Grigoriev I.V."/>
        </authorList>
    </citation>
    <scope>NUCLEOTIDE SEQUENCE [LARGE SCALE GENOMIC DNA]</scope>
    <source>
        <strain evidence="3 4">CBS 494.80</strain>
    </source>
</reference>
<feature type="signal peptide" evidence="1">
    <location>
        <begin position="1"/>
        <end position="20"/>
    </location>
</feature>
<evidence type="ECO:0000259" key="2">
    <source>
        <dbReference type="Pfam" id="PF24476"/>
    </source>
</evidence>
<dbReference type="EMBL" id="JAZHXI010000019">
    <property type="protein sequence ID" value="KAL2061157.1"/>
    <property type="molecule type" value="Genomic_DNA"/>
</dbReference>
<dbReference type="Proteomes" id="UP001595075">
    <property type="component" value="Unassembled WGS sequence"/>
</dbReference>
<gene>
    <name evidence="3" type="ORF">VTL71DRAFT_7430</name>
</gene>
<evidence type="ECO:0000313" key="3">
    <source>
        <dbReference type="EMBL" id="KAL2061157.1"/>
    </source>
</evidence>
<sequence>MSGLEVVGIVLGGFPLLISAAEHYKQGFEPLEKWYKFRTQFITFIDAVDIQKQLFNLTLECFLRSIDIEEDELLRFMEDPKYEGWQRPELFQRLKGRLGPSLSVFKSTIETMNGLMHDLEALLSIKDGQVEWLKDGSSRMDYQMHRLRHSFSKKGTRTVESLKSHNRTLRDLLDSSEKLSGMKAKRKDTSWANVFEAIRRHASSVHAALRAGWSCQCAPHTASLRLEQRKSGDWDSSFHVAFGVPQAAQIIVRREVTIKIRKNETGDTLVTKCSIPEVTTDTSNKTQAGLNVLRQNFEAKSASQLNIIARPPLPTSASMPSPASSYTSFKSMFRNTSANGSDCLVEDGLTRTSTKTGRLKPRKQTRFDTEITLPVRTVSQPAVPILKQVPTVQILEIKDFCSIIRSQAINTQCLGFLSDGERRHDVLPFLADETLESEAYVSLSDILLKQGGPRLSPQKRFKLATILASSLLQLQTTPWLIGNFEKKDIFFHCHGRDVSYDYPYFRHSFSTAPTQQSTMNTLCVTQSDPELRRAARTSLEKLGILLLELCSGQPIETQDIRKQFLVDGKPHNGTDYMTAREWVDLVWEEDPKLEPIIRSCLFCPFEEKPDWRNKQFTQAVYANVVGPLDDYFVSKWP</sequence>
<organism evidence="3 4">
    <name type="scientific">Oculimacula yallundae</name>
    <dbReference type="NCBI Taxonomy" id="86028"/>
    <lineage>
        <taxon>Eukaryota</taxon>
        <taxon>Fungi</taxon>
        <taxon>Dikarya</taxon>
        <taxon>Ascomycota</taxon>
        <taxon>Pezizomycotina</taxon>
        <taxon>Leotiomycetes</taxon>
        <taxon>Helotiales</taxon>
        <taxon>Ploettnerulaceae</taxon>
        <taxon>Oculimacula</taxon>
    </lineage>
</organism>
<feature type="domain" description="DUF7580" evidence="2">
    <location>
        <begin position="395"/>
        <end position="632"/>
    </location>
</feature>
<keyword evidence="4" id="KW-1185">Reference proteome</keyword>
<dbReference type="PANTHER" id="PTHR35186:SF4">
    <property type="entry name" value="PRION-INHIBITION AND PROPAGATION HELO DOMAIN-CONTAINING PROTEIN"/>
    <property type="match status" value="1"/>
</dbReference>
<protein>
    <recommendedName>
        <fullName evidence="2">DUF7580 domain-containing protein</fullName>
    </recommendedName>
</protein>
<keyword evidence="1" id="KW-0732">Signal</keyword>
<name>A0ABR4BUX2_9HELO</name>
<dbReference type="Pfam" id="PF24476">
    <property type="entry name" value="DUF7580"/>
    <property type="match status" value="1"/>
</dbReference>
<evidence type="ECO:0000313" key="4">
    <source>
        <dbReference type="Proteomes" id="UP001595075"/>
    </source>
</evidence>
<dbReference type="PANTHER" id="PTHR35186">
    <property type="entry name" value="ANK_REP_REGION DOMAIN-CONTAINING PROTEIN"/>
    <property type="match status" value="1"/>
</dbReference>
<evidence type="ECO:0000256" key="1">
    <source>
        <dbReference type="SAM" id="SignalP"/>
    </source>
</evidence>
<feature type="chain" id="PRO_5045833613" description="DUF7580 domain-containing protein" evidence="1">
    <location>
        <begin position="21"/>
        <end position="637"/>
    </location>
</feature>